<evidence type="ECO:0000256" key="2">
    <source>
        <dbReference type="ARBA" id="ARBA00005232"/>
    </source>
</evidence>
<dbReference type="FunFam" id="3.30.559.10:FF:000002">
    <property type="entry name" value="carnitine O-palmitoyltransferase 1, liver isoform"/>
    <property type="match status" value="1"/>
</dbReference>
<evidence type="ECO:0000256" key="5">
    <source>
        <dbReference type="ARBA" id="ARBA00022832"/>
    </source>
</evidence>
<keyword evidence="9" id="KW-0012">Acyltransferase</keyword>
<keyword evidence="3" id="KW-0808">Transferase</keyword>
<dbReference type="InterPro" id="IPR039551">
    <property type="entry name" value="Cho/carn_acyl_trans"/>
</dbReference>
<dbReference type="GO" id="GO:0016020">
    <property type="term" value="C:membrane"/>
    <property type="evidence" value="ECO:0007669"/>
    <property type="project" value="UniProtKB-SubCell"/>
</dbReference>
<gene>
    <name evidence="12" type="ORF">EGYM00163_LOCUS3318</name>
</gene>
<keyword evidence="4" id="KW-0812">Transmembrane</keyword>
<dbReference type="GO" id="GO:0004095">
    <property type="term" value="F:carnitine O-palmitoyltransferase activity"/>
    <property type="evidence" value="ECO:0007669"/>
    <property type="project" value="TreeGrafter"/>
</dbReference>
<name>A0A7S4CC94_9EUGL</name>
<feature type="domain" description="Choline/carnitine acyltransferase" evidence="11">
    <location>
        <begin position="192"/>
        <end position="781"/>
    </location>
</feature>
<keyword evidence="8" id="KW-0472">Membrane</keyword>
<dbReference type="InterPro" id="IPR000542">
    <property type="entry name" value="Carn_acyl_trans"/>
</dbReference>
<dbReference type="GO" id="GO:0005739">
    <property type="term" value="C:mitochondrion"/>
    <property type="evidence" value="ECO:0007669"/>
    <property type="project" value="TreeGrafter"/>
</dbReference>
<dbReference type="PANTHER" id="PTHR22589:SF31">
    <property type="entry name" value="CARNITINE O-PALMITOYLTRANSFERASE"/>
    <property type="match status" value="1"/>
</dbReference>
<protein>
    <recommendedName>
        <fullName evidence="11">Choline/carnitine acyltransferase domain-containing protein</fullName>
    </recommendedName>
</protein>
<accession>A0A7S4CC94</accession>
<keyword evidence="7" id="KW-0443">Lipid metabolism</keyword>
<evidence type="ECO:0000256" key="7">
    <source>
        <dbReference type="ARBA" id="ARBA00023098"/>
    </source>
</evidence>
<organism evidence="12">
    <name type="scientific">Eutreptiella gymnastica</name>
    <dbReference type="NCBI Taxonomy" id="73025"/>
    <lineage>
        <taxon>Eukaryota</taxon>
        <taxon>Discoba</taxon>
        <taxon>Euglenozoa</taxon>
        <taxon>Euglenida</taxon>
        <taxon>Spirocuta</taxon>
        <taxon>Euglenophyceae</taxon>
        <taxon>Eutreptiales</taxon>
        <taxon>Eutreptiaceae</taxon>
        <taxon>Eutreptiella</taxon>
    </lineage>
</organism>
<evidence type="ECO:0000256" key="9">
    <source>
        <dbReference type="ARBA" id="ARBA00023315"/>
    </source>
</evidence>
<dbReference type="InterPro" id="IPR023213">
    <property type="entry name" value="CAT-like_dom_sf"/>
</dbReference>
<dbReference type="SUPFAM" id="SSF52777">
    <property type="entry name" value="CoA-dependent acyltransferases"/>
    <property type="match status" value="2"/>
</dbReference>
<evidence type="ECO:0000256" key="3">
    <source>
        <dbReference type="ARBA" id="ARBA00022679"/>
    </source>
</evidence>
<reference evidence="12" key="1">
    <citation type="submission" date="2021-01" db="EMBL/GenBank/DDBJ databases">
        <authorList>
            <person name="Corre E."/>
            <person name="Pelletier E."/>
            <person name="Niang G."/>
            <person name="Scheremetjew M."/>
            <person name="Finn R."/>
            <person name="Kale V."/>
            <person name="Holt S."/>
            <person name="Cochrane G."/>
            <person name="Meng A."/>
            <person name="Brown T."/>
            <person name="Cohen L."/>
        </authorList>
    </citation>
    <scope>NUCLEOTIDE SEQUENCE</scope>
    <source>
        <strain evidence="12">CCMP1594</strain>
    </source>
</reference>
<comment type="similarity">
    <text evidence="2">Belongs to the carnitine/choline acetyltransferase family.</text>
</comment>
<dbReference type="EMBL" id="HBJA01010577">
    <property type="protein sequence ID" value="CAE0792202.1"/>
    <property type="molecule type" value="Transcribed_RNA"/>
</dbReference>
<dbReference type="GO" id="GO:0009437">
    <property type="term" value="P:carnitine metabolic process"/>
    <property type="evidence" value="ECO:0007669"/>
    <property type="project" value="TreeGrafter"/>
</dbReference>
<evidence type="ECO:0000256" key="4">
    <source>
        <dbReference type="ARBA" id="ARBA00022692"/>
    </source>
</evidence>
<dbReference type="AlphaFoldDB" id="A0A7S4CC94"/>
<evidence type="ECO:0000256" key="6">
    <source>
        <dbReference type="ARBA" id="ARBA00022989"/>
    </source>
</evidence>
<dbReference type="PANTHER" id="PTHR22589">
    <property type="entry name" value="CARNITINE O-ACYLTRANSFERASE"/>
    <property type="match status" value="1"/>
</dbReference>
<dbReference type="InterPro" id="IPR042231">
    <property type="entry name" value="Cho/carn_acyl_trans_2"/>
</dbReference>
<proteinExistence type="inferred from homology"/>
<dbReference type="GO" id="GO:0006631">
    <property type="term" value="P:fatty acid metabolic process"/>
    <property type="evidence" value="ECO:0007669"/>
    <property type="project" value="UniProtKB-KW"/>
</dbReference>
<feature type="active site" description="Proton acceptor" evidence="10">
    <location>
        <position position="488"/>
    </location>
</feature>
<comment type="subcellular location">
    <subcellularLocation>
        <location evidence="1">Membrane</location>
        <topology evidence="1">Multi-pass membrane protein</topology>
    </subcellularLocation>
</comment>
<evidence type="ECO:0000259" key="11">
    <source>
        <dbReference type="Pfam" id="PF00755"/>
    </source>
</evidence>
<dbReference type="Gene3D" id="3.30.559.10">
    <property type="entry name" value="Chloramphenicol acetyltransferase-like domain"/>
    <property type="match status" value="1"/>
</dbReference>
<keyword evidence="6" id="KW-1133">Transmembrane helix</keyword>
<evidence type="ECO:0000256" key="8">
    <source>
        <dbReference type="ARBA" id="ARBA00023136"/>
    </source>
</evidence>
<evidence type="ECO:0000256" key="1">
    <source>
        <dbReference type="ARBA" id="ARBA00004141"/>
    </source>
</evidence>
<evidence type="ECO:0000256" key="10">
    <source>
        <dbReference type="PIRSR" id="PIRSR600542-1"/>
    </source>
</evidence>
<evidence type="ECO:0000313" key="12">
    <source>
        <dbReference type="EMBL" id="CAE0792202.1"/>
    </source>
</evidence>
<dbReference type="Gene3D" id="3.30.559.70">
    <property type="entry name" value="Choline/Carnitine o-acyltransferase, domain 2"/>
    <property type="match status" value="1"/>
</dbReference>
<sequence length="796" mass="90423">MADTLKPLPAAGLHIRRVDPSRHKFQAAVSHDGLVLYIPNVPFLVKNFKAWVHRLYNRWRTALWPAPPALAIGGTMAFAAWVLTRPAGSWLRSGYLATAIWNLDTIFLWTQLLPTPLRVAYLSTISAGVVGILLTEYQKRFLRLVLSYQGWLFEEPKKPSLFTKAWLGFIKYCYVKTSRPLLYSYQDSLPRLPVPSLKGTCEKTLISLKPLLPEAEFKDLQEKAAAFQKNEGPTLQRYLHLKSMFSRNYVSDWWLRFVYLRGRGSLLVYSNYAGIADFWPLPTVCENQLGRAASLIRQLITIRQFIAHEEMEPLRAVDVIPMCMSQYQYMFSTTRIPHPDGDYLKQYNAIDSRHIVVLSKGVWYRMNVTDASRRLMSAYEIQTLLRSIAEDESDPPSAHEAQIAALTTENRSVWAEAREIHFHRGENRTSLDIIERAMFAVILDDNRPETLAEESRLILTGDGTNRWCDKSICAVVFANGRCGLHTEHSWGDAPVIGHMMEVVLANENRDLKQGVYQFDSRGYIDRPAGALGKLLPPTRLQWNIGADLQQVIEAATAQAKANIADLDYTAHTFEDLNKGLITKKCKCAPDGFIQMGIQLAYYRLEHRFVPTYEPAMMRLYCDGRTETIRSCSAESCEFARAMDDPSVSEKERLRLLRRATDAHQLRTKYAMAGEQVDRHLFALYVVSRGKDISAPFLEQVIGMPWTLSTSQIPWRMAPKYVYKGVDRDKILVSAGGFGPVDPNGYGICYAFMDDKWLVMHVSSRLSCPTTDSEKMLAALHQAYKDMAALCLSETDP</sequence>
<dbReference type="Pfam" id="PF00755">
    <property type="entry name" value="Carn_acyltransf"/>
    <property type="match status" value="1"/>
</dbReference>
<keyword evidence="5" id="KW-0276">Fatty acid metabolism</keyword>